<dbReference type="PROSITE" id="PS51898">
    <property type="entry name" value="TYR_RECOMBINASE"/>
    <property type="match status" value="1"/>
</dbReference>
<dbReference type="GO" id="GO:0006310">
    <property type="term" value="P:DNA recombination"/>
    <property type="evidence" value="ECO:0007669"/>
    <property type="project" value="UniProtKB-KW"/>
</dbReference>
<evidence type="ECO:0000256" key="2">
    <source>
        <dbReference type="ARBA" id="ARBA00022908"/>
    </source>
</evidence>
<protein>
    <submittedName>
        <fullName evidence="6">Site-specific integrase</fullName>
    </submittedName>
</protein>
<dbReference type="AlphaFoldDB" id="A0A9X3MA27"/>
<dbReference type="Gene3D" id="1.10.150.130">
    <property type="match status" value="1"/>
</dbReference>
<dbReference type="Pfam" id="PF00589">
    <property type="entry name" value="Phage_integrase"/>
    <property type="match status" value="1"/>
</dbReference>
<keyword evidence="3" id="KW-0238">DNA-binding</keyword>
<dbReference type="InterPro" id="IPR004107">
    <property type="entry name" value="Integrase_SAM-like_N"/>
</dbReference>
<dbReference type="InterPro" id="IPR010998">
    <property type="entry name" value="Integrase_recombinase_N"/>
</dbReference>
<dbReference type="InterPro" id="IPR013762">
    <property type="entry name" value="Integrase-like_cat_sf"/>
</dbReference>
<dbReference type="RefSeq" id="WP_269946185.1">
    <property type="nucleotide sequence ID" value="NZ_JAKMUU010000002.1"/>
</dbReference>
<dbReference type="Pfam" id="PF14659">
    <property type="entry name" value="Phage_int_SAM_3"/>
    <property type="match status" value="1"/>
</dbReference>
<gene>
    <name evidence="6" type="ORF">L8V01_05770</name>
</gene>
<accession>A0A9X3MA27</accession>
<sequence>MKPVKDLKLGSIYQTKNGRWRAAITVGWDGKGRQVRRTVSAKTEAECIRRRNDLYLQLKKGESNPQKITVETFIKKWLDSTAFERYAPQTLRGVKGQSRTHIIPALGKYALKDVGADEVRELISAVRSAGCGDLHTQQVYSTFSVIMTDAVRRGLIDRNPCAMVDRPRAVRNTRTALTADQARHLIIHSAKVGDPLASLWASYLLLGARNGELLGLTRSRVSLVPGMAQIDLSWAATSLPWRHGQKCKCTAGAEARWCNDREAAVPPAFEWYEIRGALAWTRPKTEKSRRIVPVPAPLDEVLRRHIAETPQNEWDLMWLSSSGLPLRHKRVLIRWKAALKDAGLPIVDLHTARHTTATLLRECGVGPEVIASILGHSNIDTTFGYVHVNAAQTQRAMDAYSSFLSLPGGYGEASDKG</sequence>
<evidence type="ECO:0000313" key="7">
    <source>
        <dbReference type="Proteomes" id="UP001146430"/>
    </source>
</evidence>
<evidence type="ECO:0000256" key="4">
    <source>
        <dbReference type="ARBA" id="ARBA00023172"/>
    </source>
</evidence>
<dbReference type="GO" id="GO:0003677">
    <property type="term" value="F:DNA binding"/>
    <property type="evidence" value="ECO:0007669"/>
    <property type="project" value="UniProtKB-KW"/>
</dbReference>
<dbReference type="PANTHER" id="PTHR30629:SF2">
    <property type="entry name" value="PROPHAGE INTEGRASE INTS-RELATED"/>
    <property type="match status" value="1"/>
</dbReference>
<dbReference type="InterPro" id="IPR002104">
    <property type="entry name" value="Integrase_catalytic"/>
</dbReference>
<dbReference type="SUPFAM" id="SSF56349">
    <property type="entry name" value="DNA breaking-rejoining enzymes"/>
    <property type="match status" value="1"/>
</dbReference>
<evidence type="ECO:0000256" key="3">
    <source>
        <dbReference type="ARBA" id="ARBA00023125"/>
    </source>
</evidence>
<feature type="domain" description="Tyr recombinase" evidence="5">
    <location>
        <begin position="172"/>
        <end position="398"/>
    </location>
</feature>
<dbReference type="InterPro" id="IPR050808">
    <property type="entry name" value="Phage_Integrase"/>
</dbReference>
<dbReference type="Proteomes" id="UP001146430">
    <property type="component" value="Unassembled WGS sequence"/>
</dbReference>
<dbReference type="PANTHER" id="PTHR30629">
    <property type="entry name" value="PROPHAGE INTEGRASE"/>
    <property type="match status" value="1"/>
</dbReference>
<dbReference type="EMBL" id="JAKMUU010000002">
    <property type="protein sequence ID" value="MCZ9306987.1"/>
    <property type="molecule type" value="Genomic_DNA"/>
</dbReference>
<dbReference type="CDD" id="cd01189">
    <property type="entry name" value="INT_ICEBs1_C_like"/>
    <property type="match status" value="1"/>
</dbReference>
<organism evidence="6 7">
    <name type="scientific">Corynebacterium curieae</name>
    <dbReference type="NCBI Taxonomy" id="2913500"/>
    <lineage>
        <taxon>Bacteria</taxon>
        <taxon>Bacillati</taxon>
        <taxon>Actinomycetota</taxon>
        <taxon>Actinomycetes</taxon>
        <taxon>Mycobacteriales</taxon>
        <taxon>Corynebacteriaceae</taxon>
        <taxon>Corynebacterium</taxon>
    </lineage>
</organism>
<comment type="similarity">
    <text evidence="1">Belongs to the 'phage' integrase family.</text>
</comment>
<evidence type="ECO:0000259" key="5">
    <source>
        <dbReference type="PROSITE" id="PS51898"/>
    </source>
</evidence>
<reference evidence="6" key="1">
    <citation type="submission" date="2022-02" db="EMBL/GenBank/DDBJ databases">
        <title>Corynebacterium sp. from urogenital microbiome.</title>
        <authorList>
            <person name="Cappelli E.A."/>
            <person name="Ribeiro T.G."/>
            <person name="Peixe L."/>
        </authorList>
    </citation>
    <scope>NUCLEOTIDE SEQUENCE</scope>
    <source>
        <strain evidence="6">C8Ua_181</strain>
    </source>
</reference>
<evidence type="ECO:0000313" key="6">
    <source>
        <dbReference type="EMBL" id="MCZ9306987.1"/>
    </source>
</evidence>
<dbReference type="Gene3D" id="1.10.443.10">
    <property type="entry name" value="Intergrase catalytic core"/>
    <property type="match status" value="1"/>
</dbReference>
<proteinExistence type="inferred from homology"/>
<keyword evidence="4" id="KW-0233">DNA recombination</keyword>
<evidence type="ECO:0000256" key="1">
    <source>
        <dbReference type="ARBA" id="ARBA00008857"/>
    </source>
</evidence>
<dbReference type="GO" id="GO:0015074">
    <property type="term" value="P:DNA integration"/>
    <property type="evidence" value="ECO:0007669"/>
    <property type="project" value="UniProtKB-KW"/>
</dbReference>
<dbReference type="InterPro" id="IPR011010">
    <property type="entry name" value="DNA_brk_join_enz"/>
</dbReference>
<name>A0A9X3MA27_9CORY</name>
<keyword evidence="2" id="KW-0229">DNA integration</keyword>
<comment type="caution">
    <text evidence="6">The sequence shown here is derived from an EMBL/GenBank/DDBJ whole genome shotgun (WGS) entry which is preliminary data.</text>
</comment>